<accession>N1UJV6</accession>
<evidence type="ECO:0000313" key="2">
    <source>
        <dbReference type="EMBL" id="EMY24156.1"/>
    </source>
</evidence>
<dbReference type="InterPro" id="IPR011990">
    <property type="entry name" value="TPR-like_helical_dom_sf"/>
</dbReference>
<name>N1UJV6_LEPIR</name>
<evidence type="ECO:0000313" key="3">
    <source>
        <dbReference type="Proteomes" id="UP000012220"/>
    </source>
</evidence>
<evidence type="ECO:0000256" key="1">
    <source>
        <dbReference type="PROSITE-ProRule" id="PRU00339"/>
    </source>
</evidence>
<comment type="caution">
    <text evidence="2">The sequence shown here is derived from an EMBL/GenBank/DDBJ whole genome shotgun (WGS) entry which is preliminary data.</text>
</comment>
<dbReference type="EMBL" id="AHNY02000208">
    <property type="protein sequence ID" value="EMY24156.1"/>
    <property type="molecule type" value="Genomic_DNA"/>
</dbReference>
<dbReference type="InterPro" id="IPR019734">
    <property type="entry name" value="TPR_rpt"/>
</dbReference>
<dbReference type="Proteomes" id="UP000012220">
    <property type="component" value="Unassembled WGS sequence"/>
</dbReference>
<proteinExistence type="predicted"/>
<sequence length="139" mass="16151">MKSIFQIFIYSILLMLILLTKDSFPDEMSGGHENAKMFIEEKRYIEAEKLAISLLTNNPSDVTAEYILTSAWVGLGREEAKKGNLDKAIELLQKARQKWPFDQDLKKKLNYWEIFLLEKMFHLTLLKIVDPTAHKPSSF</sequence>
<protein>
    <submittedName>
        <fullName evidence="2">Uncharacterized protein</fullName>
    </submittedName>
</protein>
<dbReference type="AlphaFoldDB" id="N1UJV6"/>
<dbReference type="BioCyc" id="LINT1085541:G11IQ-4966-MONOMER"/>
<dbReference type="Gene3D" id="1.25.40.10">
    <property type="entry name" value="Tetratricopeptide repeat domain"/>
    <property type="match status" value="1"/>
</dbReference>
<dbReference type="PROSITE" id="PS50005">
    <property type="entry name" value="TPR"/>
    <property type="match status" value="1"/>
</dbReference>
<gene>
    <name evidence="2" type="ORF">LEP1GSC115_2902</name>
</gene>
<dbReference type="SUPFAM" id="SSF48452">
    <property type="entry name" value="TPR-like"/>
    <property type="match status" value="1"/>
</dbReference>
<reference evidence="2 3" key="1">
    <citation type="submission" date="2013-02" db="EMBL/GenBank/DDBJ databases">
        <authorList>
            <person name="Harkins D.M."/>
            <person name="Durkin A.S."/>
            <person name="Brinkac L.M."/>
            <person name="Haft D.H."/>
            <person name="Selengut J.D."/>
            <person name="Sanka R."/>
            <person name="DePew J."/>
            <person name="Purushe J."/>
            <person name="Picardeau M."/>
            <person name="Werts C."/>
            <person name="Goarant C."/>
            <person name="Vinetz J.M."/>
            <person name="Sutton G.G."/>
            <person name="Nierman W.C."/>
            <person name="Fouts D.E."/>
        </authorList>
    </citation>
    <scope>NUCLEOTIDE SEQUENCE [LARGE SCALE GENOMIC DNA]</scope>
    <source>
        <strain evidence="2 3">200703203</strain>
    </source>
</reference>
<feature type="repeat" description="TPR" evidence="1">
    <location>
        <begin position="69"/>
        <end position="102"/>
    </location>
</feature>
<keyword evidence="1" id="KW-0802">TPR repeat</keyword>
<organism evidence="2 3">
    <name type="scientific">Leptospira interrogans serovar Australis str. 200703203</name>
    <dbReference type="NCBI Taxonomy" id="1085541"/>
    <lineage>
        <taxon>Bacteria</taxon>
        <taxon>Pseudomonadati</taxon>
        <taxon>Spirochaetota</taxon>
        <taxon>Spirochaetia</taxon>
        <taxon>Leptospirales</taxon>
        <taxon>Leptospiraceae</taxon>
        <taxon>Leptospira</taxon>
    </lineage>
</organism>